<feature type="compositionally biased region" description="Basic and acidic residues" evidence="1">
    <location>
        <begin position="68"/>
        <end position="80"/>
    </location>
</feature>
<feature type="region of interest" description="Disordered" evidence="1">
    <location>
        <begin position="68"/>
        <end position="104"/>
    </location>
</feature>
<name>A0A3Q9GGX6_9ACTO</name>
<evidence type="ECO:0000313" key="2">
    <source>
        <dbReference type="EMBL" id="AZR06376.1"/>
    </source>
</evidence>
<evidence type="ECO:0000313" key="3">
    <source>
        <dbReference type="Proteomes" id="UP000275951"/>
    </source>
</evidence>
<accession>A0A3Q9GGX6</accession>
<organism evidence="2 3">
    <name type="scientific">Trueperella pyogenes</name>
    <dbReference type="NCBI Taxonomy" id="1661"/>
    <lineage>
        <taxon>Bacteria</taxon>
        <taxon>Bacillati</taxon>
        <taxon>Actinomycetota</taxon>
        <taxon>Actinomycetes</taxon>
        <taxon>Actinomycetales</taxon>
        <taxon>Actinomycetaceae</taxon>
        <taxon>Trueperella</taxon>
    </lineage>
</organism>
<dbReference type="InterPro" id="IPR035286">
    <property type="entry name" value="DUF5361"/>
</dbReference>
<evidence type="ECO:0000256" key="1">
    <source>
        <dbReference type="SAM" id="MobiDB-lite"/>
    </source>
</evidence>
<proteinExistence type="predicted"/>
<evidence type="ECO:0008006" key="4">
    <source>
        <dbReference type="Google" id="ProtNLM"/>
    </source>
</evidence>
<dbReference type="Proteomes" id="UP000275951">
    <property type="component" value="Chromosome"/>
</dbReference>
<dbReference type="Pfam" id="PF17318">
    <property type="entry name" value="DUF5361"/>
    <property type="match status" value="1"/>
</dbReference>
<sequence>MIRLGLRLRDAGRPDFNLRDLWVIVTNPAEDGPLFKKMLGDAWTGWSNTDWLLAELVDTVHWLQWAKTKDGQDGRNRPEPVPRPTTKKKKPRQSLTIEQVNALF</sequence>
<reference evidence="2 3" key="1">
    <citation type="submission" date="2018-11" db="EMBL/GenBank/DDBJ databases">
        <title>Multidrug-resistant genes are associated with an 42-kb island TGI1 carrying a complex class 1 integron in a Trueperella pyogenes.</title>
        <authorList>
            <person name="Dong W."/>
        </authorList>
    </citation>
    <scope>NUCLEOTIDE SEQUENCE [LARGE SCALE GENOMIC DNA]</scope>
    <source>
        <strain evidence="2 3">TP4</strain>
    </source>
</reference>
<gene>
    <name evidence="2" type="ORF">EBQ10_03085</name>
</gene>
<protein>
    <recommendedName>
        <fullName evidence="4">Tail assembly chaperone</fullName>
    </recommendedName>
</protein>
<dbReference type="AlphaFoldDB" id="A0A3Q9GGX6"/>
<feature type="compositionally biased region" description="Polar residues" evidence="1">
    <location>
        <begin position="93"/>
        <end position="104"/>
    </location>
</feature>
<dbReference type="EMBL" id="CP033905">
    <property type="protein sequence ID" value="AZR06376.1"/>
    <property type="molecule type" value="Genomic_DNA"/>
</dbReference>